<evidence type="ECO:0000313" key="4">
    <source>
        <dbReference type="Proteomes" id="UP001200642"/>
    </source>
</evidence>
<dbReference type="PANTHER" id="PTHR31302:SF0">
    <property type="entry name" value="TRANSMEMBRANE PROTEIN WITH METALLOPHOSPHOESTERASE DOMAIN"/>
    <property type="match status" value="1"/>
</dbReference>
<dbReference type="AlphaFoldDB" id="A0AAE3EWI7"/>
<dbReference type="SUPFAM" id="SSF56300">
    <property type="entry name" value="Metallo-dependent phosphatases"/>
    <property type="match status" value="1"/>
</dbReference>
<accession>A0AAE3EWI7</accession>
<dbReference type="Pfam" id="PF00149">
    <property type="entry name" value="Metallophos"/>
    <property type="match status" value="1"/>
</dbReference>
<feature type="transmembrane region" description="Helical" evidence="1">
    <location>
        <begin position="6"/>
        <end position="28"/>
    </location>
</feature>
<keyword evidence="1" id="KW-0472">Membrane</keyword>
<evidence type="ECO:0000313" key="3">
    <source>
        <dbReference type="EMBL" id="MCG2461006.1"/>
    </source>
</evidence>
<organism evidence="3 4">
    <name type="scientific">Cerina litoralis</name>
    <dbReference type="NCBI Taxonomy" id="2874477"/>
    <lineage>
        <taxon>Bacteria</taxon>
        <taxon>Pseudomonadati</taxon>
        <taxon>Bacteroidota</taxon>
        <taxon>Flavobacteriia</taxon>
        <taxon>Flavobacteriales</taxon>
        <taxon>Flavobacteriaceae</taxon>
        <taxon>Cerina</taxon>
    </lineage>
</organism>
<feature type="domain" description="Calcineurin-like phosphoesterase" evidence="2">
    <location>
        <begin position="49"/>
        <end position="215"/>
    </location>
</feature>
<proteinExistence type="predicted"/>
<keyword evidence="1" id="KW-1133">Transmembrane helix</keyword>
<reference evidence="3" key="1">
    <citation type="submission" date="2023-02" db="EMBL/GenBank/DDBJ databases">
        <title>Genome of Flavobacteriaceae gen. nov. sp. strain F89.</title>
        <authorList>
            <person name="Wang Y."/>
        </authorList>
    </citation>
    <scope>NUCLEOTIDE SEQUENCE</scope>
    <source>
        <strain evidence="3">F89</strain>
    </source>
</reference>
<sequence>MNRRNFILKILSFFSLIIGLVVLDAFWFERYIIQWNVFDISDRDTGKIKTIQLTDLHIDEIRSFHHSIAKRINREQPDLLFFTGDSVNRTSKLHVFNELLNLIDPKIQKIAVMGNKEYEANVDIDLFKKILEAHNGKLLINETLEVKLKGRTINVIGLDDYIGSNSDYYTTAKNLDKSMETIVLNHCPQYRDDIERINRDLKLNLTVLLCGHTHGGQITFFGQPFITPRGSGRYVKGWYRSKETQMYVSKGIGTTYYPIRFWCRAEATIFYV</sequence>
<evidence type="ECO:0000259" key="2">
    <source>
        <dbReference type="Pfam" id="PF00149"/>
    </source>
</evidence>
<dbReference type="RefSeq" id="WP_317902154.1">
    <property type="nucleotide sequence ID" value="NZ_JAIRBC010000012.1"/>
</dbReference>
<dbReference type="Proteomes" id="UP001200642">
    <property type="component" value="Unassembled WGS sequence"/>
</dbReference>
<dbReference type="InterPro" id="IPR029052">
    <property type="entry name" value="Metallo-depent_PP-like"/>
</dbReference>
<dbReference type="GO" id="GO:0016787">
    <property type="term" value="F:hydrolase activity"/>
    <property type="evidence" value="ECO:0007669"/>
    <property type="project" value="InterPro"/>
</dbReference>
<gene>
    <name evidence="3" type="ORF">K8352_09625</name>
</gene>
<dbReference type="EMBL" id="JAIRBC010000012">
    <property type="protein sequence ID" value="MCG2461006.1"/>
    <property type="molecule type" value="Genomic_DNA"/>
</dbReference>
<keyword evidence="4" id="KW-1185">Reference proteome</keyword>
<dbReference type="Gene3D" id="3.60.21.10">
    <property type="match status" value="1"/>
</dbReference>
<name>A0AAE3EWI7_9FLAO</name>
<dbReference type="InterPro" id="IPR051158">
    <property type="entry name" value="Metallophosphoesterase_sf"/>
</dbReference>
<evidence type="ECO:0000256" key="1">
    <source>
        <dbReference type="SAM" id="Phobius"/>
    </source>
</evidence>
<keyword evidence="1" id="KW-0812">Transmembrane</keyword>
<protein>
    <submittedName>
        <fullName evidence="3">Metallophosphoesterase</fullName>
    </submittedName>
</protein>
<dbReference type="InterPro" id="IPR004843">
    <property type="entry name" value="Calcineurin-like_PHP"/>
</dbReference>
<dbReference type="PANTHER" id="PTHR31302">
    <property type="entry name" value="TRANSMEMBRANE PROTEIN WITH METALLOPHOSPHOESTERASE DOMAIN-RELATED"/>
    <property type="match status" value="1"/>
</dbReference>
<comment type="caution">
    <text evidence="3">The sequence shown here is derived from an EMBL/GenBank/DDBJ whole genome shotgun (WGS) entry which is preliminary data.</text>
</comment>